<reference evidence="1" key="1">
    <citation type="submission" date="2023-03" db="EMBL/GenBank/DDBJ databases">
        <title>Chromosome-level genomes of two armyworms, Mythimna separata and Mythimna loreyi, provide insights into the biosynthesis and reception of sex pheromones.</title>
        <authorList>
            <person name="Zhao H."/>
        </authorList>
    </citation>
    <scope>NUCLEOTIDE SEQUENCE</scope>
    <source>
        <strain evidence="1">BeijingLab</strain>
    </source>
</reference>
<proteinExistence type="predicted"/>
<gene>
    <name evidence="1" type="ORF">PYW08_001425</name>
</gene>
<keyword evidence="2" id="KW-1185">Reference proteome</keyword>
<protein>
    <submittedName>
        <fullName evidence="1">Uncharacterized protein</fullName>
    </submittedName>
</protein>
<dbReference type="Proteomes" id="UP001231649">
    <property type="component" value="Chromosome 11"/>
</dbReference>
<evidence type="ECO:0000313" key="2">
    <source>
        <dbReference type="Proteomes" id="UP001231649"/>
    </source>
</evidence>
<name>A0ACC2R3Z9_9NEOP</name>
<sequence>MFLSIQLGEMNTTDMFRNLLLVALICLSVSNDAYATDTNYRLNTPIVPSEYQILITPHFETGDANQFTFDGTVSIQFTTTNTTNQIKLHSQDLIFSSDDIAVAIYNTGTTLALNAVNGLEFNTNYTFAYINLVNNLETGVEYILQIKYKGPIRTDLNGFYRNYYYQNGFRKWLGATQMEPTHARKVFPCFDEPELKATFAIGIDRPPNFQPSLSNTELQRTEILANGNVREIFYPTPRMSTYLVAFLVSEFEAAASSVNGTQEFGVYTRPDAKNQSAYAFEIGKNVVDALGTYFGIDYYSTNSHLRLDHVALPDFRAGAMENWGLIKYREALLLYVPEHSTPYFKYRVAQIVAHETTHMWFGNLVTCHWWSNTWLNEGFANYFQDYITAFVDPEVGSANQLVIGSVYSAYDADNTPSAPAITNNNVNSPAEISGHFGTITYQKAGSVIRMMHHLIQDDAFRYGLNFYLKNNSFSSGYPEKLYHGLNEGVRAYNSLSSYPFSTIDDVMSSWISQAGHPVVTVYIDYETDIVTLTQKRYYVNGSLSSNETYKIPITYTTQASPDFENTKPAFIFDENVFQFKIPNISQDHSWAIFNVQETGFYRVNYDDHLWGMIISALKGNNSKVIHPLNRAKIINDLFALVYSDDVPFATLYSALEALHGETEYTVWFAALRGFSNLWNKYLGDDALPDVEAFILHHLEHGISNLGYEVKASDSFEDLRNRMQILEFACKLEHSGCVEQTVALFKALRQNGTEVSPSLRPVVYCTGLRHGNEEDFDFLWHRMVNHTNIANEIWVIEDALGCTSNEQMLKRYLASVALENTPIRTQDLTVPLTSVLRTYGNLHIVMEELKSNYTGWSKIYPSMDAILSSVASVLRTESDFNEFESFLSSCTACTEAVKTAAKTSLEQARASTSWAKSHKADILKSIKTSGSYSSTIVPSVIMILLGFAVLLFTEY</sequence>
<dbReference type="EMBL" id="CM056787">
    <property type="protein sequence ID" value="KAJ8733127.1"/>
    <property type="molecule type" value="Genomic_DNA"/>
</dbReference>
<organism evidence="1 2">
    <name type="scientific">Mythimna loreyi</name>
    <dbReference type="NCBI Taxonomy" id="667449"/>
    <lineage>
        <taxon>Eukaryota</taxon>
        <taxon>Metazoa</taxon>
        <taxon>Ecdysozoa</taxon>
        <taxon>Arthropoda</taxon>
        <taxon>Hexapoda</taxon>
        <taxon>Insecta</taxon>
        <taxon>Pterygota</taxon>
        <taxon>Neoptera</taxon>
        <taxon>Endopterygota</taxon>
        <taxon>Lepidoptera</taxon>
        <taxon>Glossata</taxon>
        <taxon>Ditrysia</taxon>
        <taxon>Noctuoidea</taxon>
        <taxon>Noctuidae</taxon>
        <taxon>Noctuinae</taxon>
        <taxon>Hadenini</taxon>
        <taxon>Mythimna</taxon>
    </lineage>
</organism>
<accession>A0ACC2R3Z9</accession>
<comment type="caution">
    <text evidence="1">The sequence shown here is derived from an EMBL/GenBank/DDBJ whole genome shotgun (WGS) entry which is preliminary data.</text>
</comment>
<evidence type="ECO:0000313" key="1">
    <source>
        <dbReference type="EMBL" id="KAJ8733127.1"/>
    </source>
</evidence>